<keyword evidence="2 4" id="KW-0547">Nucleotide-binding</keyword>
<keyword evidence="1" id="KW-0436">Ligase</keyword>
<feature type="domain" description="ATP-grasp" evidence="5">
    <location>
        <begin position="66"/>
        <end position="263"/>
    </location>
</feature>
<feature type="non-terminal residue" evidence="6">
    <location>
        <position position="1"/>
    </location>
</feature>
<sequence>IDDLGDYDNMVRAVGYFTFRYGKIDWIESNNEYWLEMDAALRTTFNITTGPKADAIHAWKSKLAMKEAYQRAHIPCARCIPLTTKNAARAFIETVGYPVVVKPDNGVGANATYRLTCAEDLDEFFTIPPQVPYVMEEYVPGVVTTYDGICNSKGEVLFAVSHITPTSIMDMVNEGLPTYYYIDKQVPADVEDVGRRALQVFGVTRRFFHLEFFRLTRSKPGLGKKGDLLGLEANMRPAGGFTTEMMNYSQSVDVYQIYADMVAYDENRHPPKGPQRYCIYVGRRSSVNYACNMEELRASCSDHLCQWGRMPKALAGAMGDELLVCCYDTLNEVDRFVRKAIALPPRKSKK</sequence>
<evidence type="ECO:0000313" key="6">
    <source>
        <dbReference type="EMBL" id="HIZ48395.1"/>
    </source>
</evidence>
<dbReference type="EMBL" id="DXBO01000099">
    <property type="protein sequence ID" value="HIZ48395.1"/>
    <property type="molecule type" value="Genomic_DNA"/>
</dbReference>
<gene>
    <name evidence="6" type="ORF">H9810_06745</name>
</gene>
<dbReference type="SUPFAM" id="SSF56059">
    <property type="entry name" value="Glutathione synthetase ATP-binding domain-like"/>
    <property type="match status" value="1"/>
</dbReference>
<protein>
    <submittedName>
        <fullName evidence="6">Carbamoylphosphate synthase large subunit</fullName>
    </submittedName>
</protein>
<evidence type="ECO:0000256" key="1">
    <source>
        <dbReference type="ARBA" id="ARBA00022598"/>
    </source>
</evidence>
<evidence type="ECO:0000256" key="4">
    <source>
        <dbReference type="PROSITE-ProRule" id="PRU00409"/>
    </source>
</evidence>
<dbReference type="InterPro" id="IPR052032">
    <property type="entry name" value="ATP-dep_AA_Ligase"/>
</dbReference>
<dbReference type="Gene3D" id="3.30.470.20">
    <property type="entry name" value="ATP-grasp fold, B domain"/>
    <property type="match status" value="1"/>
</dbReference>
<dbReference type="InterPro" id="IPR011761">
    <property type="entry name" value="ATP-grasp"/>
</dbReference>
<dbReference type="GO" id="GO:0016874">
    <property type="term" value="F:ligase activity"/>
    <property type="evidence" value="ECO:0007669"/>
    <property type="project" value="UniProtKB-KW"/>
</dbReference>
<dbReference type="Gene3D" id="3.30.1490.20">
    <property type="entry name" value="ATP-grasp fold, A domain"/>
    <property type="match status" value="1"/>
</dbReference>
<dbReference type="PANTHER" id="PTHR43585:SF2">
    <property type="entry name" value="ATP-GRASP ENZYME FSQD"/>
    <property type="match status" value="1"/>
</dbReference>
<name>A0A9D2JFB3_9FIRM</name>
<evidence type="ECO:0000256" key="3">
    <source>
        <dbReference type="ARBA" id="ARBA00022840"/>
    </source>
</evidence>
<reference evidence="6" key="2">
    <citation type="submission" date="2021-04" db="EMBL/GenBank/DDBJ databases">
        <authorList>
            <person name="Gilroy R."/>
        </authorList>
    </citation>
    <scope>NUCLEOTIDE SEQUENCE</scope>
    <source>
        <strain evidence="6">3436</strain>
    </source>
</reference>
<dbReference type="PANTHER" id="PTHR43585">
    <property type="entry name" value="FUMIPYRROLE BIOSYNTHESIS PROTEIN C"/>
    <property type="match status" value="1"/>
</dbReference>
<evidence type="ECO:0000313" key="7">
    <source>
        <dbReference type="Proteomes" id="UP000824031"/>
    </source>
</evidence>
<evidence type="ECO:0000256" key="2">
    <source>
        <dbReference type="ARBA" id="ARBA00022741"/>
    </source>
</evidence>
<evidence type="ECO:0000259" key="5">
    <source>
        <dbReference type="PROSITE" id="PS50975"/>
    </source>
</evidence>
<organism evidence="6 7">
    <name type="scientific">Candidatus Gemmiger excrementavium</name>
    <dbReference type="NCBI Taxonomy" id="2838608"/>
    <lineage>
        <taxon>Bacteria</taxon>
        <taxon>Bacillati</taxon>
        <taxon>Bacillota</taxon>
        <taxon>Clostridia</taxon>
        <taxon>Eubacteriales</taxon>
        <taxon>Gemmiger</taxon>
    </lineage>
</organism>
<keyword evidence="3 4" id="KW-0067">ATP-binding</keyword>
<proteinExistence type="predicted"/>
<dbReference type="PROSITE" id="PS50975">
    <property type="entry name" value="ATP_GRASP"/>
    <property type="match status" value="1"/>
</dbReference>
<dbReference type="AlphaFoldDB" id="A0A9D2JFB3"/>
<dbReference type="Proteomes" id="UP000824031">
    <property type="component" value="Unassembled WGS sequence"/>
</dbReference>
<dbReference type="InterPro" id="IPR013815">
    <property type="entry name" value="ATP_grasp_subdomain_1"/>
</dbReference>
<accession>A0A9D2JFB3</accession>
<reference evidence="6" key="1">
    <citation type="journal article" date="2021" name="PeerJ">
        <title>Extensive microbial diversity within the chicken gut microbiome revealed by metagenomics and culture.</title>
        <authorList>
            <person name="Gilroy R."/>
            <person name="Ravi A."/>
            <person name="Getino M."/>
            <person name="Pursley I."/>
            <person name="Horton D.L."/>
            <person name="Alikhan N.F."/>
            <person name="Baker D."/>
            <person name="Gharbi K."/>
            <person name="Hall N."/>
            <person name="Watson M."/>
            <person name="Adriaenssens E.M."/>
            <person name="Foster-Nyarko E."/>
            <person name="Jarju S."/>
            <person name="Secka A."/>
            <person name="Antonio M."/>
            <person name="Oren A."/>
            <person name="Chaudhuri R.R."/>
            <person name="La Ragione R."/>
            <person name="Hildebrand F."/>
            <person name="Pallen M.J."/>
        </authorList>
    </citation>
    <scope>NUCLEOTIDE SEQUENCE</scope>
    <source>
        <strain evidence="6">3436</strain>
    </source>
</reference>
<dbReference type="GO" id="GO:0046872">
    <property type="term" value="F:metal ion binding"/>
    <property type="evidence" value="ECO:0007669"/>
    <property type="project" value="InterPro"/>
</dbReference>
<comment type="caution">
    <text evidence="6">The sequence shown here is derived from an EMBL/GenBank/DDBJ whole genome shotgun (WGS) entry which is preliminary data.</text>
</comment>
<dbReference type="GO" id="GO:0005524">
    <property type="term" value="F:ATP binding"/>
    <property type="evidence" value="ECO:0007669"/>
    <property type="project" value="UniProtKB-UniRule"/>
</dbReference>